<accession>A0A366DHW6</accession>
<dbReference type="RefSeq" id="WP_113946355.1">
    <property type="nucleotide sequence ID" value="NZ_JBHEEG010000015.1"/>
</dbReference>
<dbReference type="OrthoDB" id="8114735at2"/>
<dbReference type="EMBL" id="QNRH01000015">
    <property type="protein sequence ID" value="RBO89663.1"/>
    <property type="molecule type" value="Genomic_DNA"/>
</dbReference>
<gene>
    <name evidence="1" type="ORF">DFR47_11530</name>
</gene>
<sequence length="138" mass="15463">MPKNKTSTKRSILGLVDYNTPIRYELKNPANGTGLGVFFDLVSIESDVAVSVFREHLLQPDISQKIAGNERLTIGMQVARERIAAAIVGWDFNGNVLEDGDEDEPALTLENKMKLLSKDWIQKQLDAQVSKISNFMKR</sequence>
<evidence type="ECO:0008006" key="3">
    <source>
        <dbReference type="Google" id="ProtNLM"/>
    </source>
</evidence>
<evidence type="ECO:0000313" key="2">
    <source>
        <dbReference type="Proteomes" id="UP000252893"/>
    </source>
</evidence>
<organism evidence="1 2">
    <name type="scientific">Pseudochrobactrum asaccharolyticum</name>
    <dbReference type="NCBI Taxonomy" id="354351"/>
    <lineage>
        <taxon>Bacteria</taxon>
        <taxon>Pseudomonadati</taxon>
        <taxon>Pseudomonadota</taxon>
        <taxon>Alphaproteobacteria</taxon>
        <taxon>Hyphomicrobiales</taxon>
        <taxon>Brucellaceae</taxon>
        <taxon>Pseudochrobactrum</taxon>
    </lineage>
</organism>
<reference evidence="1 2" key="1">
    <citation type="submission" date="2018-06" db="EMBL/GenBank/DDBJ databases">
        <title>Genomic Encyclopedia of Type Strains, Phase IV (KMG-IV): sequencing the most valuable type-strain genomes for metagenomic binning, comparative biology and taxonomic classification.</title>
        <authorList>
            <person name="Goeker M."/>
        </authorList>
    </citation>
    <scope>NUCLEOTIDE SEQUENCE [LARGE SCALE GENOMIC DNA]</scope>
    <source>
        <strain evidence="1 2">DSM 25619</strain>
    </source>
</reference>
<name>A0A366DHW6_9HYPH</name>
<keyword evidence="2" id="KW-1185">Reference proteome</keyword>
<protein>
    <recommendedName>
        <fullName evidence="3">Tail assembly chaperone</fullName>
    </recommendedName>
</protein>
<evidence type="ECO:0000313" key="1">
    <source>
        <dbReference type="EMBL" id="RBO89663.1"/>
    </source>
</evidence>
<dbReference type="Proteomes" id="UP000252893">
    <property type="component" value="Unassembled WGS sequence"/>
</dbReference>
<comment type="caution">
    <text evidence="1">The sequence shown here is derived from an EMBL/GenBank/DDBJ whole genome shotgun (WGS) entry which is preliminary data.</text>
</comment>
<dbReference type="AlphaFoldDB" id="A0A366DHW6"/>
<proteinExistence type="predicted"/>